<dbReference type="EMBL" id="FNTC01000002">
    <property type="protein sequence ID" value="SEB83997.1"/>
    <property type="molecule type" value="Genomic_DNA"/>
</dbReference>
<evidence type="ECO:0000313" key="2">
    <source>
        <dbReference type="EMBL" id="SEB83997.1"/>
    </source>
</evidence>
<gene>
    <name evidence="2" type="ORF">SAMN04490187_2168</name>
</gene>
<dbReference type="Proteomes" id="UP000198542">
    <property type="component" value="Unassembled WGS sequence"/>
</dbReference>
<feature type="region of interest" description="Disordered" evidence="1">
    <location>
        <begin position="1"/>
        <end position="22"/>
    </location>
</feature>
<protein>
    <recommendedName>
        <fullName evidence="4">Phage tail protein</fullName>
    </recommendedName>
</protein>
<dbReference type="RefSeq" id="WP_090453463.1">
    <property type="nucleotide sequence ID" value="NZ_FNTC01000002.1"/>
</dbReference>
<accession>A0A231GJJ5</accession>
<name>A0A231GJJ5_PSEJE</name>
<evidence type="ECO:0000313" key="3">
    <source>
        <dbReference type="Proteomes" id="UP000198542"/>
    </source>
</evidence>
<evidence type="ECO:0008006" key="4">
    <source>
        <dbReference type="Google" id="ProtNLM"/>
    </source>
</evidence>
<proteinExistence type="predicted"/>
<sequence>MFASKSTRGFYEPDRQSPIPEDAVEIPDELHAELLAGEVLGLVINFDNDGYPFLADPPPPSPEEQAATERAWRDALLSATDGVVTRHRDEGEEGLATTLTAERYSELLTYRRQLREWPQGAEFPLVDHRPIAPPWLAEQTQ</sequence>
<dbReference type="AlphaFoldDB" id="A0A231GJJ5"/>
<evidence type="ECO:0000256" key="1">
    <source>
        <dbReference type="SAM" id="MobiDB-lite"/>
    </source>
</evidence>
<reference evidence="3" key="1">
    <citation type="submission" date="2016-10" db="EMBL/GenBank/DDBJ databases">
        <authorList>
            <person name="Varghese N."/>
            <person name="Submissions S."/>
        </authorList>
    </citation>
    <scope>NUCLEOTIDE SEQUENCE [LARGE SCALE GENOMIC DNA]</scope>
    <source>
        <strain evidence="3">BS3660</strain>
    </source>
</reference>
<keyword evidence="3" id="KW-1185">Reference proteome</keyword>
<organism evidence="2 3">
    <name type="scientific">Pseudomonas jessenii</name>
    <dbReference type="NCBI Taxonomy" id="77298"/>
    <lineage>
        <taxon>Bacteria</taxon>
        <taxon>Pseudomonadati</taxon>
        <taxon>Pseudomonadota</taxon>
        <taxon>Gammaproteobacteria</taxon>
        <taxon>Pseudomonadales</taxon>
        <taxon>Pseudomonadaceae</taxon>
        <taxon>Pseudomonas</taxon>
    </lineage>
</organism>